<dbReference type="PANTHER" id="PTHR38479:SF2">
    <property type="entry name" value="WINGED HELIX DNA-BINDING DOMAIN-CONTAINING PROTEIN"/>
    <property type="match status" value="1"/>
</dbReference>
<dbReference type="Proteomes" id="UP000722989">
    <property type="component" value="Unassembled WGS sequence"/>
</dbReference>
<name>A0ABX0XZV2_9ACTN</name>
<organism evidence="1 2">
    <name type="scientific">Planosporangium thailandense</name>
    <dbReference type="NCBI Taxonomy" id="765197"/>
    <lineage>
        <taxon>Bacteria</taxon>
        <taxon>Bacillati</taxon>
        <taxon>Actinomycetota</taxon>
        <taxon>Actinomycetes</taxon>
        <taxon>Micromonosporales</taxon>
        <taxon>Micromonosporaceae</taxon>
        <taxon>Planosporangium</taxon>
    </lineage>
</organism>
<dbReference type="EMBL" id="JAATVY010000012">
    <property type="protein sequence ID" value="NJC71616.1"/>
    <property type="molecule type" value="Genomic_DNA"/>
</dbReference>
<accession>A0ABX0XZV2</accession>
<protein>
    <submittedName>
        <fullName evidence="1">Winged helix DNA-binding domain-containing protein</fullName>
    </submittedName>
</protein>
<dbReference type="Pfam" id="PF06224">
    <property type="entry name" value="AlkZ-like"/>
    <property type="match status" value="1"/>
</dbReference>
<keyword evidence="2" id="KW-1185">Reference proteome</keyword>
<keyword evidence="1" id="KW-0238">DNA-binding</keyword>
<dbReference type="PANTHER" id="PTHR38479">
    <property type="entry name" value="LMO0824 PROTEIN"/>
    <property type="match status" value="1"/>
</dbReference>
<proteinExistence type="predicted"/>
<gene>
    <name evidence="1" type="ORF">HC031_18095</name>
</gene>
<evidence type="ECO:0000313" key="2">
    <source>
        <dbReference type="Proteomes" id="UP000722989"/>
    </source>
</evidence>
<reference evidence="1 2" key="1">
    <citation type="submission" date="2020-03" db="EMBL/GenBank/DDBJ databases">
        <title>WGS of the type strain of Planosporangium spp.</title>
        <authorList>
            <person name="Thawai C."/>
        </authorList>
    </citation>
    <scope>NUCLEOTIDE SEQUENCE [LARGE SCALE GENOMIC DNA]</scope>
    <source>
        <strain evidence="1 2">TBRC 5610</strain>
    </source>
</reference>
<sequence>MTTLNDVALLRLAAQRLAGPGLPTAAEVVRWLTAVQAQDLGGAIASVALRSTTSRAASSAASSAPSIDGAGTRHAVEAACDAGEIVRSWPMRGTLHFVAAEDLPWLLELLTPRVIAGAAARRAQLGLDEATLDRARKLAVEALTGGRELRRDELLAVWNDGGLDTTGQRGYHMIGHLAQTGTLCFGPMRDGEQRLVLVDEWITNPRRPEREAALGELAWRYFRGHGPATVKDFARWTNLTMADVRAGLAVARPRLARFDVDGVEYLMDPQTPDLLDAHSDHARGVFLLPGFDEFMLGYADRSAALPAEFADRIVPGGNGVFRPTVVSDGRVVGVWKHAGRGAKRTVEATPFEAFPDDVARAIPEVYARWP</sequence>
<dbReference type="InterPro" id="IPR009351">
    <property type="entry name" value="AlkZ-like"/>
</dbReference>
<dbReference type="RefSeq" id="WP_167926519.1">
    <property type="nucleotide sequence ID" value="NZ_JAATVY010000012.1"/>
</dbReference>
<dbReference type="GO" id="GO:0003677">
    <property type="term" value="F:DNA binding"/>
    <property type="evidence" value="ECO:0007669"/>
    <property type="project" value="UniProtKB-KW"/>
</dbReference>
<comment type="caution">
    <text evidence="1">The sequence shown here is derived from an EMBL/GenBank/DDBJ whole genome shotgun (WGS) entry which is preliminary data.</text>
</comment>
<evidence type="ECO:0000313" key="1">
    <source>
        <dbReference type="EMBL" id="NJC71616.1"/>
    </source>
</evidence>